<feature type="transmembrane region" description="Helical" evidence="1">
    <location>
        <begin position="104"/>
        <end position="131"/>
    </location>
</feature>
<evidence type="ECO:0008006" key="4">
    <source>
        <dbReference type="Google" id="ProtNLM"/>
    </source>
</evidence>
<dbReference type="AlphaFoldDB" id="A0A1M5CZ70"/>
<evidence type="ECO:0000313" key="3">
    <source>
        <dbReference type="Proteomes" id="UP000184501"/>
    </source>
</evidence>
<keyword evidence="3" id="KW-1185">Reference proteome</keyword>
<organism evidence="2 3">
    <name type="scientific">Streptoalloteichus hindustanus</name>
    <dbReference type="NCBI Taxonomy" id="2017"/>
    <lineage>
        <taxon>Bacteria</taxon>
        <taxon>Bacillati</taxon>
        <taxon>Actinomycetota</taxon>
        <taxon>Actinomycetes</taxon>
        <taxon>Pseudonocardiales</taxon>
        <taxon>Pseudonocardiaceae</taxon>
        <taxon>Streptoalloteichus</taxon>
    </lineage>
</organism>
<gene>
    <name evidence="2" type="ORF">SAMN05444320_104230</name>
</gene>
<name>A0A1M5CZ70_STRHI</name>
<proteinExistence type="predicted"/>
<keyword evidence="1" id="KW-1133">Transmembrane helix</keyword>
<keyword evidence="1" id="KW-0472">Membrane</keyword>
<keyword evidence="1" id="KW-0812">Transmembrane</keyword>
<feature type="transmembrane region" description="Helical" evidence="1">
    <location>
        <begin position="40"/>
        <end position="59"/>
    </location>
</feature>
<feature type="transmembrane region" description="Helical" evidence="1">
    <location>
        <begin position="151"/>
        <end position="173"/>
    </location>
</feature>
<protein>
    <recommendedName>
        <fullName evidence="4">DUF4386 family protein</fullName>
    </recommendedName>
</protein>
<feature type="transmembrane region" description="Helical" evidence="1">
    <location>
        <begin position="180"/>
        <end position="196"/>
    </location>
</feature>
<evidence type="ECO:0000313" key="2">
    <source>
        <dbReference type="EMBL" id="SHF59980.1"/>
    </source>
</evidence>
<feature type="transmembrane region" description="Helical" evidence="1">
    <location>
        <begin position="71"/>
        <end position="92"/>
    </location>
</feature>
<sequence length="232" mass="24523">MLPPPGGEVSGTDLQGALGEIPEPTGGCAGNARPVRISRLALTAGPLCFLGYGVIRFVGRMDGHYGPGMDWFTAHVVGLLGFVMFGALVLGIRRLLPAGPWREVASVTALVSLATLLVQFTADIVAGLVATDRAEMSAALQPFQSFPGVRATFYLVGPQLWVVALLALTVMLARAGRLRWWSVALFALGSALPLITLDLAPLAALCYLVAFAPLASPPTVERERERPSPRHA</sequence>
<evidence type="ECO:0000256" key="1">
    <source>
        <dbReference type="SAM" id="Phobius"/>
    </source>
</evidence>
<dbReference type="EMBL" id="FQVN01000004">
    <property type="protein sequence ID" value="SHF59980.1"/>
    <property type="molecule type" value="Genomic_DNA"/>
</dbReference>
<dbReference type="Proteomes" id="UP000184501">
    <property type="component" value="Unassembled WGS sequence"/>
</dbReference>
<accession>A0A1M5CZ70</accession>
<reference evidence="2 3" key="1">
    <citation type="submission" date="2016-11" db="EMBL/GenBank/DDBJ databases">
        <authorList>
            <person name="Jaros S."/>
            <person name="Januszkiewicz K."/>
            <person name="Wedrychowicz H."/>
        </authorList>
    </citation>
    <scope>NUCLEOTIDE SEQUENCE [LARGE SCALE GENOMIC DNA]</scope>
    <source>
        <strain evidence="2 3">DSM 44523</strain>
    </source>
</reference>